<dbReference type="Gene3D" id="3.80.10.10">
    <property type="entry name" value="Ribonuclease Inhibitor"/>
    <property type="match status" value="1"/>
</dbReference>
<reference evidence="2" key="1">
    <citation type="submission" date="2023-03" db="EMBL/GenBank/DDBJ databases">
        <title>Massive genome expansion in bonnet fungi (Mycena s.s.) driven by repeated elements and novel gene families across ecological guilds.</title>
        <authorList>
            <consortium name="Lawrence Berkeley National Laboratory"/>
            <person name="Harder C.B."/>
            <person name="Miyauchi S."/>
            <person name="Viragh M."/>
            <person name="Kuo A."/>
            <person name="Thoen E."/>
            <person name="Andreopoulos B."/>
            <person name="Lu D."/>
            <person name="Skrede I."/>
            <person name="Drula E."/>
            <person name="Henrissat B."/>
            <person name="Morin E."/>
            <person name="Kohler A."/>
            <person name="Barry K."/>
            <person name="LaButti K."/>
            <person name="Morin E."/>
            <person name="Salamov A."/>
            <person name="Lipzen A."/>
            <person name="Mereny Z."/>
            <person name="Hegedus B."/>
            <person name="Baldrian P."/>
            <person name="Stursova M."/>
            <person name="Weitz H."/>
            <person name="Taylor A."/>
            <person name="Grigoriev I.V."/>
            <person name="Nagy L.G."/>
            <person name="Martin F."/>
            <person name="Kauserud H."/>
        </authorList>
    </citation>
    <scope>NUCLEOTIDE SEQUENCE</scope>
    <source>
        <strain evidence="2">9284</strain>
    </source>
</reference>
<comment type="caution">
    <text evidence="2">The sequence shown here is derived from an EMBL/GenBank/DDBJ whole genome shotgun (WGS) entry which is preliminary data.</text>
</comment>
<evidence type="ECO:0000313" key="2">
    <source>
        <dbReference type="EMBL" id="KAJ7641020.1"/>
    </source>
</evidence>
<gene>
    <name evidence="2" type="ORF">FB45DRAFT_1124370</name>
</gene>
<dbReference type="SUPFAM" id="SSF52047">
    <property type="entry name" value="RNI-like"/>
    <property type="match status" value="1"/>
</dbReference>
<keyword evidence="3" id="KW-1185">Reference proteome</keyword>
<accession>A0AAD7C6V2</accession>
<dbReference type="AlphaFoldDB" id="A0AAD7C6V2"/>
<feature type="compositionally biased region" description="Basic and acidic residues" evidence="1">
    <location>
        <begin position="242"/>
        <end position="253"/>
    </location>
</feature>
<organism evidence="2 3">
    <name type="scientific">Roridomyces roridus</name>
    <dbReference type="NCBI Taxonomy" id="1738132"/>
    <lineage>
        <taxon>Eukaryota</taxon>
        <taxon>Fungi</taxon>
        <taxon>Dikarya</taxon>
        <taxon>Basidiomycota</taxon>
        <taxon>Agaricomycotina</taxon>
        <taxon>Agaricomycetes</taxon>
        <taxon>Agaricomycetidae</taxon>
        <taxon>Agaricales</taxon>
        <taxon>Marasmiineae</taxon>
        <taxon>Mycenaceae</taxon>
        <taxon>Roridomyces</taxon>
    </lineage>
</organism>
<protein>
    <submittedName>
        <fullName evidence="2">Uncharacterized protein</fullName>
    </submittedName>
</protein>
<evidence type="ECO:0000313" key="3">
    <source>
        <dbReference type="Proteomes" id="UP001221142"/>
    </source>
</evidence>
<dbReference type="EMBL" id="JARKIF010000004">
    <property type="protein sequence ID" value="KAJ7641020.1"/>
    <property type="molecule type" value="Genomic_DNA"/>
</dbReference>
<sequence length="253" mass="28286">MSAETLTTFLSSCPGITTLYLRGSSVGPHLLPVLAEMQIKRLGIALMDLFPEGGFDGGHALFRSVTHLEILLPDYMDLSGWDIPIGRMPSLTHLTFTIAPGPAVIRPLLKRCPSLRVLRLFPVLQPPGPENTRAFTRRYISDAQLESPDARIVMYGVPHRYDRSQWVLAARGEDDVWIPAGQFIERKRRGEVGDSLSVGESVLERTFLELSFLPLYLVLRFLDEKSDGTSWSRQSNDTGEVLESRRYTEGADA</sequence>
<dbReference type="Proteomes" id="UP001221142">
    <property type="component" value="Unassembled WGS sequence"/>
</dbReference>
<name>A0AAD7C6V2_9AGAR</name>
<evidence type="ECO:0000256" key="1">
    <source>
        <dbReference type="SAM" id="MobiDB-lite"/>
    </source>
</evidence>
<feature type="compositionally biased region" description="Polar residues" evidence="1">
    <location>
        <begin position="228"/>
        <end position="238"/>
    </location>
</feature>
<proteinExistence type="predicted"/>
<feature type="region of interest" description="Disordered" evidence="1">
    <location>
        <begin position="227"/>
        <end position="253"/>
    </location>
</feature>
<dbReference type="InterPro" id="IPR032675">
    <property type="entry name" value="LRR_dom_sf"/>
</dbReference>